<dbReference type="EMBL" id="JACEFO010000191">
    <property type="protein sequence ID" value="KAF8776689.1"/>
    <property type="molecule type" value="Genomic_DNA"/>
</dbReference>
<reference evidence="1" key="1">
    <citation type="submission" date="2020-07" db="EMBL/GenBank/DDBJ databases">
        <title>Genome sequence and genetic diversity analysis of an under-domesticated orphan crop, white fonio (Digitaria exilis).</title>
        <authorList>
            <person name="Bennetzen J.L."/>
            <person name="Chen S."/>
            <person name="Ma X."/>
            <person name="Wang X."/>
            <person name="Yssel A.E.J."/>
            <person name="Chaluvadi S.R."/>
            <person name="Johnson M."/>
            <person name="Gangashetty P."/>
            <person name="Hamidou F."/>
            <person name="Sanogo M.D."/>
            <person name="Zwaenepoel A."/>
            <person name="Wallace J."/>
            <person name="Van De Peer Y."/>
            <person name="Van Deynze A."/>
        </authorList>
    </citation>
    <scope>NUCLEOTIDE SEQUENCE</scope>
    <source>
        <tissue evidence="1">Leaves</tissue>
    </source>
</reference>
<dbReference type="Proteomes" id="UP000636709">
    <property type="component" value="Unassembled WGS sequence"/>
</dbReference>
<evidence type="ECO:0000313" key="1">
    <source>
        <dbReference type="EMBL" id="KAF8776689.1"/>
    </source>
</evidence>
<comment type="caution">
    <text evidence="1">The sequence shown here is derived from an EMBL/GenBank/DDBJ whole genome shotgun (WGS) entry which is preliminary data.</text>
</comment>
<accession>A0A835FU97</accession>
<keyword evidence="2" id="KW-1185">Reference proteome</keyword>
<protein>
    <submittedName>
        <fullName evidence="1">Uncharacterized protein</fullName>
    </submittedName>
</protein>
<proteinExistence type="predicted"/>
<organism evidence="1 2">
    <name type="scientific">Digitaria exilis</name>
    <dbReference type="NCBI Taxonomy" id="1010633"/>
    <lineage>
        <taxon>Eukaryota</taxon>
        <taxon>Viridiplantae</taxon>
        <taxon>Streptophyta</taxon>
        <taxon>Embryophyta</taxon>
        <taxon>Tracheophyta</taxon>
        <taxon>Spermatophyta</taxon>
        <taxon>Magnoliopsida</taxon>
        <taxon>Liliopsida</taxon>
        <taxon>Poales</taxon>
        <taxon>Poaceae</taxon>
        <taxon>PACMAD clade</taxon>
        <taxon>Panicoideae</taxon>
        <taxon>Panicodae</taxon>
        <taxon>Paniceae</taxon>
        <taxon>Anthephorinae</taxon>
        <taxon>Digitaria</taxon>
    </lineage>
</organism>
<name>A0A835FU97_9POAL</name>
<gene>
    <name evidence="1" type="ORF">HU200_003417</name>
</gene>
<evidence type="ECO:0000313" key="2">
    <source>
        <dbReference type="Proteomes" id="UP000636709"/>
    </source>
</evidence>
<dbReference type="AlphaFoldDB" id="A0A835FU97"/>
<sequence length="97" mass="10775">MARPPVNVACCSAFSKLLVQFWKVLIQFVAIKIAGYQHAQPGFACCSVLWLHELQLSPCATVYRRDINNCEATNVKRKMLIADAAEADDVDEGSDRC</sequence>